<dbReference type="GO" id="GO:0004523">
    <property type="term" value="F:RNA-DNA hybrid ribonuclease activity"/>
    <property type="evidence" value="ECO:0007669"/>
    <property type="project" value="InterPro"/>
</dbReference>
<evidence type="ECO:0000259" key="1">
    <source>
        <dbReference type="Pfam" id="PF00075"/>
    </source>
</evidence>
<dbReference type="InterPro" id="IPR002156">
    <property type="entry name" value="RNaseH_domain"/>
</dbReference>
<gene>
    <name evidence="3" type="ORF">QYM36_014771</name>
</gene>
<proteinExistence type="predicted"/>
<feature type="domain" description="Reverse transcriptase" evidence="2">
    <location>
        <begin position="524"/>
        <end position="643"/>
    </location>
</feature>
<dbReference type="CDD" id="cd09276">
    <property type="entry name" value="Rnase_HI_RT_non_LTR"/>
    <property type="match status" value="1"/>
</dbReference>
<evidence type="ECO:0000313" key="3">
    <source>
        <dbReference type="EMBL" id="KAK2706843.1"/>
    </source>
</evidence>
<reference evidence="3" key="1">
    <citation type="submission" date="2023-07" db="EMBL/GenBank/DDBJ databases">
        <title>Chromosome-level genome assembly of Artemia franciscana.</title>
        <authorList>
            <person name="Jo E."/>
        </authorList>
    </citation>
    <scope>NUCLEOTIDE SEQUENCE</scope>
    <source>
        <tissue evidence="3">Whole body</tissue>
    </source>
</reference>
<dbReference type="SUPFAM" id="SSF53098">
    <property type="entry name" value="Ribonuclease H-like"/>
    <property type="match status" value="1"/>
</dbReference>
<feature type="domain" description="RNase H type-1" evidence="1">
    <location>
        <begin position="666"/>
        <end position="734"/>
    </location>
</feature>
<evidence type="ECO:0000313" key="4">
    <source>
        <dbReference type="Proteomes" id="UP001187531"/>
    </source>
</evidence>
<dbReference type="Proteomes" id="UP001187531">
    <property type="component" value="Unassembled WGS sequence"/>
</dbReference>
<evidence type="ECO:0000259" key="2">
    <source>
        <dbReference type="Pfam" id="PF00078"/>
    </source>
</evidence>
<dbReference type="Gene3D" id="3.30.420.10">
    <property type="entry name" value="Ribonuclease H-like superfamily/Ribonuclease H"/>
    <property type="match status" value="1"/>
</dbReference>
<protein>
    <submittedName>
        <fullName evidence="3">Uncharacterized protein</fullName>
    </submittedName>
</protein>
<dbReference type="InterPro" id="IPR036397">
    <property type="entry name" value="RNaseH_sf"/>
</dbReference>
<dbReference type="Pfam" id="PF00075">
    <property type="entry name" value="RNase_H"/>
    <property type="match status" value="1"/>
</dbReference>
<name>A0AA88KU01_ARTSF</name>
<dbReference type="AlphaFoldDB" id="A0AA88KU01"/>
<organism evidence="3 4">
    <name type="scientific">Artemia franciscana</name>
    <name type="common">Brine shrimp</name>
    <name type="synonym">Artemia sanfranciscana</name>
    <dbReference type="NCBI Taxonomy" id="6661"/>
    <lineage>
        <taxon>Eukaryota</taxon>
        <taxon>Metazoa</taxon>
        <taxon>Ecdysozoa</taxon>
        <taxon>Arthropoda</taxon>
        <taxon>Crustacea</taxon>
        <taxon>Branchiopoda</taxon>
        <taxon>Anostraca</taxon>
        <taxon>Artemiidae</taxon>
        <taxon>Artemia</taxon>
    </lineage>
</organism>
<dbReference type="EMBL" id="JAVRJZ010000019">
    <property type="protein sequence ID" value="KAK2706843.1"/>
    <property type="molecule type" value="Genomic_DNA"/>
</dbReference>
<dbReference type="GO" id="GO:0003676">
    <property type="term" value="F:nucleic acid binding"/>
    <property type="evidence" value="ECO:0007669"/>
    <property type="project" value="InterPro"/>
</dbReference>
<sequence>MQWQQPQPQLIRNTVRDNVRMMPYARQNTRTRHDLVSVSTKNRFEILEREDNMSDIGDTVNCAVAEGIISDEDFPKLGQNPSTSAVFKRRRTENIPPLPSPTVTEQVSSRVRTVGEMDIPEKELNSECVIFTPVEEDQIFPNNMILLRILKGVVPTEDLEFVCNKERKKLSVHMKKSETKDKLLATAKLGKIDVITAHAYITTITARSSQTMVPVEKVEQMKKDAVQTALEAVTAALVIKPDLINITNLTVDQSVLKICTALEFITGVKPDATKIAAGIARSNSIGSNSQGGKLLEAAEKTIPKNKHNLKGQKSTPWWNEDCEEAKKELKKRRHEYDRIPTLDRYIKVKQAHARFRKKVKEAKRHSWHTFVENLDFRESSTKVYRFIKCMNTRNQAREDNPPIVVNGEMLVDNIDKANAGAEYLKNVIGRQDPFKDDCNRTIWKFKKVSQKKKMEDYNRPFTEREVNEVVKNLPNTTPGDDLIYPEFVKRLPEIWMKELLKIINIAWKSGYFPKIWKKGTAIMIPKPGKDSEKIMNFRFITLLPVLGKVYERLVKNRLSWLTEEKKGLKDYQCGFRRNRSTLENLVLLQRDALYVLQNGKIMIVVFLDVRGAFDNLVHRKMLEGMMAMGLVGNIVQFGMRPPSFKQNSWQSIKQQSTSFQHRYGCNAFLICTDSKSVVSALKNIHAKNITREVLITCETISKLIDEGSSVVLHWIPGHRGIEGNEAADQEAKDALANGTSVEEFAPTVINNIRSAMQQMRVARAQHIQDVTGNMFALKKTKLQPTKIYSKLSREQIRIIFRLRSGHAGYGVFKARMFGEDGNCSICSVPETREHLLLRCPAHEQQRLEVKRYCRTRNIHLTVETMLGECENIEDSVEMCKLTCSYVSKIKSVI</sequence>
<keyword evidence="4" id="KW-1185">Reference proteome</keyword>
<dbReference type="CDD" id="cd01650">
    <property type="entry name" value="RT_nLTR_like"/>
    <property type="match status" value="1"/>
</dbReference>
<comment type="caution">
    <text evidence="3">The sequence shown here is derived from an EMBL/GenBank/DDBJ whole genome shotgun (WGS) entry which is preliminary data.</text>
</comment>
<dbReference type="PANTHER" id="PTHR19446">
    <property type="entry name" value="REVERSE TRANSCRIPTASES"/>
    <property type="match status" value="1"/>
</dbReference>
<dbReference type="InterPro" id="IPR000477">
    <property type="entry name" value="RT_dom"/>
</dbReference>
<accession>A0AA88KU01</accession>
<dbReference type="InterPro" id="IPR012337">
    <property type="entry name" value="RNaseH-like_sf"/>
</dbReference>
<dbReference type="Pfam" id="PF00078">
    <property type="entry name" value="RVT_1"/>
    <property type="match status" value="1"/>
</dbReference>